<evidence type="ECO:0000313" key="3">
    <source>
        <dbReference type="EMBL" id="SHG27058.1"/>
    </source>
</evidence>
<dbReference type="STRING" id="229205.SAMN05444372_10465"/>
<dbReference type="Proteomes" id="UP000184020">
    <property type="component" value="Unassembled WGS sequence"/>
</dbReference>
<dbReference type="Gene3D" id="3.40.50.1820">
    <property type="entry name" value="alpha/beta hydrolase"/>
    <property type="match status" value="1"/>
</dbReference>
<feature type="domain" description="Serine aminopeptidase S33" evidence="2">
    <location>
        <begin position="100"/>
        <end position="214"/>
    </location>
</feature>
<dbReference type="InterPro" id="IPR022742">
    <property type="entry name" value="Hydrolase_4"/>
</dbReference>
<dbReference type="SUPFAM" id="SSF53474">
    <property type="entry name" value="alpha/beta-Hydrolases"/>
    <property type="match status" value="1"/>
</dbReference>
<dbReference type="PANTHER" id="PTHR12277">
    <property type="entry name" value="ALPHA/BETA HYDROLASE DOMAIN-CONTAINING PROTEIN"/>
    <property type="match status" value="1"/>
</dbReference>
<protein>
    <recommendedName>
        <fullName evidence="2">Serine aminopeptidase S33 domain-containing protein</fullName>
    </recommendedName>
</protein>
<sequence>MKTQFHKIALILGAFLMTSCAFNKNFLNPTKFQDNLEKLVVNKTATDSMIITFAGKNHQPSFFDKNNQSVTLVYTIESINFPSTNGYLLHGWMLKPKDLNPKATLIHFHGNGSNLLYQMKFILPLVKKGYQVFIFDYSGFGFSKGKATRKQLLKDGEDAINYVKTRNDISSLPLFIHGVSYGGNLAICVAAKMQDKVDGIVTEGAFSNHKDLASDGNRKKIMTRLFVKEIYASENYVSQIKKPLLIVHSADDTVIPFINAERIYTNAISPNKQFLKINGKHLEANASDLDKIDGTIMGMK</sequence>
<dbReference type="RefSeq" id="WP_073017981.1">
    <property type="nucleotide sequence ID" value="NZ_FQWF01000004.1"/>
</dbReference>
<dbReference type="PROSITE" id="PS51257">
    <property type="entry name" value="PROKAR_LIPOPROTEIN"/>
    <property type="match status" value="1"/>
</dbReference>
<name>A0A1M5IFD8_9FLAO</name>
<dbReference type="Pfam" id="PF12146">
    <property type="entry name" value="Hydrolase_4"/>
    <property type="match status" value="1"/>
</dbReference>
<dbReference type="InterPro" id="IPR029058">
    <property type="entry name" value="AB_hydrolase_fold"/>
</dbReference>
<dbReference type="AlphaFoldDB" id="A0A1M5IFD8"/>
<dbReference type="OrthoDB" id="9777090at2"/>
<organism evidence="3 4">
    <name type="scientific">Flavobacterium micromati</name>
    <dbReference type="NCBI Taxonomy" id="229205"/>
    <lineage>
        <taxon>Bacteria</taxon>
        <taxon>Pseudomonadati</taxon>
        <taxon>Bacteroidota</taxon>
        <taxon>Flavobacteriia</taxon>
        <taxon>Flavobacteriales</taxon>
        <taxon>Flavobacteriaceae</taxon>
        <taxon>Flavobacterium</taxon>
    </lineage>
</organism>
<reference evidence="4" key="1">
    <citation type="submission" date="2016-11" db="EMBL/GenBank/DDBJ databases">
        <authorList>
            <person name="Varghese N."/>
            <person name="Submissions S."/>
        </authorList>
    </citation>
    <scope>NUCLEOTIDE SEQUENCE [LARGE SCALE GENOMIC DNA]</scope>
    <source>
        <strain evidence="4">DSM 17659</strain>
    </source>
</reference>
<dbReference type="EMBL" id="FQWF01000004">
    <property type="protein sequence ID" value="SHG27058.1"/>
    <property type="molecule type" value="Genomic_DNA"/>
</dbReference>
<evidence type="ECO:0000313" key="4">
    <source>
        <dbReference type="Proteomes" id="UP000184020"/>
    </source>
</evidence>
<feature type="signal peptide" evidence="1">
    <location>
        <begin position="1"/>
        <end position="23"/>
    </location>
</feature>
<feature type="chain" id="PRO_5012680204" description="Serine aminopeptidase S33 domain-containing protein" evidence="1">
    <location>
        <begin position="24"/>
        <end position="300"/>
    </location>
</feature>
<gene>
    <name evidence="3" type="ORF">SAMN05444372_10465</name>
</gene>
<keyword evidence="1" id="KW-0732">Signal</keyword>
<dbReference type="PANTHER" id="PTHR12277:SF81">
    <property type="entry name" value="PROTEIN ABHD13"/>
    <property type="match status" value="1"/>
</dbReference>
<evidence type="ECO:0000256" key="1">
    <source>
        <dbReference type="SAM" id="SignalP"/>
    </source>
</evidence>
<keyword evidence="4" id="KW-1185">Reference proteome</keyword>
<evidence type="ECO:0000259" key="2">
    <source>
        <dbReference type="Pfam" id="PF12146"/>
    </source>
</evidence>
<accession>A0A1M5IFD8</accession>
<proteinExistence type="predicted"/>